<dbReference type="InterPro" id="IPR027417">
    <property type="entry name" value="P-loop_NTPase"/>
</dbReference>
<comment type="subcellular location">
    <subcellularLocation>
        <location evidence="9">Cytoplasm</location>
    </subcellularLocation>
</comment>
<dbReference type="PROSITE" id="PS51881">
    <property type="entry name" value="OCT"/>
    <property type="match status" value="1"/>
</dbReference>
<dbReference type="GO" id="GO:0005525">
    <property type="term" value="F:GTP binding"/>
    <property type="evidence" value="ECO:0007669"/>
    <property type="project" value="UniProtKB-UniRule"/>
</dbReference>
<dbReference type="PANTHER" id="PTHR11702">
    <property type="entry name" value="DEVELOPMENTALLY REGULATED GTP-BINDING PROTEIN-RELATED"/>
    <property type="match status" value="1"/>
</dbReference>
<feature type="region of interest" description="Disordered" evidence="10">
    <location>
        <begin position="499"/>
        <end position="533"/>
    </location>
</feature>
<dbReference type="Pfam" id="PF01926">
    <property type="entry name" value="MMR_HSR1"/>
    <property type="match status" value="1"/>
</dbReference>
<feature type="domain" description="OBG-type G" evidence="11">
    <location>
        <begin position="160"/>
        <end position="340"/>
    </location>
</feature>
<evidence type="ECO:0000256" key="5">
    <source>
        <dbReference type="ARBA" id="ARBA00022741"/>
    </source>
</evidence>
<evidence type="ECO:0000259" key="13">
    <source>
        <dbReference type="PROSITE" id="PS51883"/>
    </source>
</evidence>
<dbReference type="SUPFAM" id="SSF102741">
    <property type="entry name" value="Obg GTP-binding protein C-terminal domain"/>
    <property type="match status" value="1"/>
</dbReference>
<dbReference type="NCBIfam" id="NF008955">
    <property type="entry name" value="PRK12297.1"/>
    <property type="match status" value="1"/>
</dbReference>
<protein>
    <recommendedName>
        <fullName evidence="9">GTPase Obg</fullName>
        <ecNumber evidence="9">3.6.5.-</ecNumber>
    </recommendedName>
    <alternativeName>
        <fullName evidence="9">GTP-binding protein Obg</fullName>
    </alternativeName>
</protein>
<evidence type="ECO:0000256" key="9">
    <source>
        <dbReference type="HAMAP-Rule" id="MF_01454"/>
    </source>
</evidence>
<sequence>MATFVDRVVLHATGGDGGNGCASIHREKFKPLAGPDGGTGGRGGSVIIVVDPQITTLLEFHHSPHWHAQSGTQGMGNYRQGSSGDDLVLGVPDGTVVKSTDGVVLADLVGLGARYVVAPGGHGGLGNFSLASPRRIAPGFALLGEPGEENDVVLELKTIADVALIGFPSAGKSSLIAAISAARPKIADYPFTTLIPNLGVVQAGSSRYTVADVPGLILGASEGKGLGLEFLRHIERCSVLVHVIDCATLEPDRDPLSDLDVIEAELAQYGGDVGIDGGRVPLTERLRMVVLNKIDVPEARDLADMVRPELEARGLQVFEISAASHEGLRPLTFALAALVEKHRRESADIVPTRTVLRPKAVDDAGFTVSRREEAGREYFQILGTRPERWVRQTQFSNDEAVGYLADRLARLGVEESLFAAGAVAGAEVVIGSGPSAVVFDWEPTLLTGSELLGGPRGTDLRLEQHARPTRLDKRKEYKDRMDAKTEARAELWTEREAGVWTDDDLVDPAQDPGEAEAPGWSDGSTGAGTTIGS</sequence>
<accession>A0A4Q5N135</accession>
<dbReference type="InterPro" id="IPR006073">
    <property type="entry name" value="GTP-bd"/>
</dbReference>
<dbReference type="OrthoDB" id="9807318at2"/>
<dbReference type="NCBIfam" id="NF008954">
    <property type="entry name" value="PRK12296.1"/>
    <property type="match status" value="1"/>
</dbReference>
<comment type="similarity">
    <text evidence="2 9">Belongs to the TRAFAC class OBG-HflX-like GTPase superfamily. OBG GTPase family.</text>
</comment>
<evidence type="ECO:0000313" key="15">
    <source>
        <dbReference type="Proteomes" id="UP000293764"/>
    </source>
</evidence>
<dbReference type="InterPro" id="IPR006169">
    <property type="entry name" value="GTP1_OBG_dom"/>
</dbReference>
<feature type="domain" description="Obg" evidence="13">
    <location>
        <begin position="2"/>
        <end position="159"/>
    </location>
</feature>
<feature type="binding site" evidence="9">
    <location>
        <begin position="166"/>
        <end position="173"/>
    </location>
    <ligand>
        <name>GTP</name>
        <dbReference type="ChEBI" id="CHEBI:37565"/>
    </ligand>
</feature>
<dbReference type="NCBIfam" id="NF008956">
    <property type="entry name" value="PRK12299.1"/>
    <property type="match status" value="1"/>
</dbReference>
<dbReference type="Gene3D" id="2.70.210.12">
    <property type="entry name" value="GTP1/OBG domain"/>
    <property type="match status" value="1"/>
</dbReference>
<dbReference type="PROSITE" id="PS51883">
    <property type="entry name" value="OBG"/>
    <property type="match status" value="1"/>
</dbReference>
<dbReference type="NCBIfam" id="TIGR02729">
    <property type="entry name" value="Obg_CgtA"/>
    <property type="match status" value="1"/>
</dbReference>
<evidence type="ECO:0000259" key="11">
    <source>
        <dbReference type="PROSITE" id="PS51710"/>
    </source>
</evidence>
<evidence type="ECO:0000256" key="8">
    <source>
        <dbReference type="ARBA" id="ARBA00023134"/>
    </source>
</evidence>
<dbReference type="FunFam" id="2.70.210.12:FF:000001">
    <property type="entry name" value="GTPase Obg"/>
    <property type="match status" value="1"/>
</dbReference>
<evidence type="ECO:0000256" key="6">
    <source>
        <dbReference type="ARBA" id="ARBA00022801"/>
    </source>
</evidence>
<comment type="caution">
    <text evidence="14">The sequence shown here is derived from an EMBL/GenBank/DDBJ whole genome shotgun (WGS) entry which is preliminary data.</text>
</comment>
<dbReference type="EMBL" id="SDWW01000038">
    <property type="protein sequence ID" value="RYV50237.1"/>
    <property type="molecule type" value="Genomic_DNA"/>
</dbReference>
<keyword evidence="8 9" id="KW-0342">GTP-binding</keyword>
<feature type="binding site" evidence="9">
    <location>
        <position position="173"/>
    </location>
    <ligand>
        <name>Mg(2+)</name>
        <dbReference type="ChEBI" id="CHEBI:18420"/>
    </ligand>
</feature>
<evidence type="ECO:0000256" key="1">
    <source>
        <dbReference type="ARBA" id="ARBA00001946"/>
    </source>
</evidence>
<dbReference type="EC" id="3.6.5.-" evidence="9"/>
<keyword evidence="7 9" id="KW-0460">Magnesium</keyword>
<organism evidence="14 15">
    <name type="scientific">Pengzhenrongella frigida</name>
    <dbReference type="NCBI Taxonomy" id="1259133"/>
    <lineage>
        <taxon>Bacteria</taxon>
        <taxon>Bacillati</taxon>
        <taxon>Actinomycetota</taxon>
        <taxon>Actinomycetes</taxon>
        <taxon>Micrococcales</taxon>
        <taxon>Pengzhenrongella</taxon>
    </lineage>
</organism>
<keyword evidence="3 9" id="KW-0963">Cytoplasm</keyword>
<dbReference type="InterPro" id="IPR031167">
    <property type="entry name" value="G_OBG"/>
</dbReference>
<dbReference type="InterPro" id="IPR015349">
    <property type="entry name" value="OCT_dom"/>
</dbReference>
<dbReference type="Gene3D" id="3.30.300.350">
    <property type="entry name" value="GTP-binding protein OBG, C-terminal domain"/>
    <property type="match status" value="1"/>
</dbReference>
<dbReference type="CDD" id="cd01898">
    <property type="entry name" value="Obg"/>
    <property type="match status" value="1"/>
</dbReference>
<evidence type="ECO:0000256" key="10">
    <source>
        <dbReference type="SAM" id="MobiDB-lite"/>
    </source>
</evidence>
<comment type="function">
    <text evidence="9">An essential GTPase which binds GTP, GDP and possibly (p)ppGpp with moderate affinity, with high nucleotide exchange rates and a fairly low GTP hydrolysis rate. Plays a role in control of the cell cycle, stress response, ribosome biogenesis and in those bacteria that undergo differentiation, in morphogenesis control.</text>
</comment>
<proteinExistence type="inferred from homology"/>
<dbReference type="SUPFAM" id="SSF52540">
    <property type="entry name" value="P-loop containing nucleoside triphosphate hydrolases"/>
    <property type="match status" value="1"/>
</dbReference>
<feature type="binding site" evidence="9">
    <location>
        <begin position="191"/>
        <end position="195"/>
    </location>
    <ligand>
        <name>GTP</name>
        <dbReference type="ChEBI" id="CHEBI:37565"/>
    </ligand>
</feature>
<dbReference type="PRINTS" id="PR00326">
    <property type="entry name" value="GTP1OBG"/>
</dbReference>
<evidence type="ECO:0000256" key="2">
    <source>
        <dbReference type="ARBA" id="ARBA00007699"/>
    </source>
</evidence>
<keyword evidence="4 9" id="KW-0479">Metal-binding</keyword>
<evidence type="ECO:0000256" key="3">
    <source>
        <dbReference type="ARBA" id="ARBA00022490"/>
    </source>
</evidence>
<dbReference type="InterPro" id="IPR036346">
    <property type="entry name" value="GTP-bd_prot_GTP1/OBG_C_sf"/>
</dbReference>
<feature type="binding site" evidence="9">
    <location>
        <position position="193"/>
    </location>
    <ligand>
        <name>Mg(2+)</name>
        <dbReference type="ChEBI" id="CHEBI:18420"/>
    </ligand>
</feature>
<dbReference type="HAMAP" id="MF_01454">
    <property type="entry name" value="GTPase_Obg"/>
    <property type="match status" value="1"/>
</dbReference>
<dbReference type="AlphaFoldDB" id="A0A4Q5N135"/>
<dbReference type="PROSITE" id="PS51710">
    <property type="entry name" value="G_OBG"/>
    <property type="match status" value="1"/>
</dbReference>
<dbReference type="InterPro" id="IPR045086">
    <property type="entry name" value="OBG_GTPase"/>
</dbReference>
<dbReference type="Pfam" id="PF09269">
    <property type="entry name" value="DUF1967"/>
    <property type="match status" value="1"/>
</dbReference>
<gene>
    <name evidence="14" type="primary">obgE</name>
    <name evidence="9" type="synonym">obg</name>
    <name evidence="14" type="ORF">EUA98_14525</name>
</gene>
<evidence type="ECO:0000259" key="12">
    <source>
        <dbReference type="PROSITE" id="PS51881"/>
    </source>
</evidence>
<feature type="binding site" evidence="9">
    <location>
        <begin position="321"/>
        <end position="323"/>
    </location>
    <ligand>
        <name>GTP</name>
        <dbReference type="ChEBI" id="CHEBI:37565"/>
    </ligand>
</feature>
<comment type="subunit">
    <text evidence="9">Monomer.</text>
</comment>
<keyword evidence="15" id="KW-1185">Reference proteome</keyword>
<dbReference type="GO" id="GO:0003924">
    <property type="term" value="F:GTPase activity"/>
    <property type="evidence" value="ECO:0007669"/>
    <property type="project" value="UniProtKB-UniRule"/>
</dbReference>
<evidence type="ECO:0000256" key="4">
    <source>
        <dbReference type="ARBA" id="ARBA00022723"/>
    </source>
</evidence>
<feature type="domain" description="OCT" evidence="12">
    <location>
        <begin position="358"/>
        <end position="443"/>
    </location>
</feature>
<reference evidence="14 15" key="1">
    <citation type="submission" date="2019-01" db="EMBL/GenBank/DDBJ databases">
        <title>Novel species of Cellulomonas.</title>
        <authorList>
            <person name="Liu Q."/>
            <person name="Xin Y.-H."/>
        </authorList>
    </citation>
    <scope>NUCLEOTIDE SEQUENCE [LARGE SCALE GENOMIC DNA]</scope>
    <source>
        <strain evidence="14 15">HLT2-17</strain>
    </source>
</reference>
<evidence type="ECO:0000313" key="14">
    <source>
        <dbReference type="EMBL" id="RYV50237.1"/>
    </source>
</evidence>
<feature type="binding site" evidence="9">
    <location>
        <begin position="212"/>
        <end position="215"/>
    </location>
    <ligand>
        <name>GTP</name>
        <dbReference type="ChEBI" id="CHEBI:37565"/>
    </ligand>
</feature>
<dbReference type="GO" id="GO:0000287">
    <property type="term" value="F:magnesium ion binding"/>
    <property type="evidence" value="ECO:0007669"/>
    <property type="project" value="InterPro"/>
</dbReference>
<feature type="binding site" evidence="9">
    <location>
        <begin position="292"/>
        <end position="295"/>
    </location>
    <ligand>
        <name>GTP</name>
        <dbReference type="ChEBI" id="CHEBI:37565"/>
    </ligand>
</feature>
<dbReference type="Gene3D" id="3.40.50.300">
    <property type="entry name" value="P-loop containing nucleotide triphosphate hydrolases"/>
    <property type="match status" value="1"/>
</dbReference>
<evidence type="ECO:0000256" key="7">
    <source>
        <dbReference type="ARBA" id="ARBA00022842"/>
    </source>
</evidence>
<dbReference type="InterPro" id="IPR014100">
    <property type="entry name" value="GTP-bd_Obg/CgtA"/>
</dbReference>
<keyword evidence="6 9" id="KW-0378">Hydrolase</keyword>
<dbReference type="NCBIfam" id="TIGR03595">
    <property type="entry name" value="Obg_CgtA_exten"/>
    <property type="match status" value="1"/>
</dbReference>
<comment type="cofactor">
    <cofactor evidence="1 9">
        <name>Mg(2+)</name>
        <dbReference type="ChEBI" id="CHEBI:18420"/>
    </cofactor>
</comment>
<dbReference type="InterPro" id="IPR036726">
    <property type="entry name" value="GTP1_OBG_dom_sf"/>
</dbReference>
<dbReference type="SUPFAM" id="SSF82051">
    <property type="entry name" value="Obg GTP-binding protein N-terminal domain"/>
    <property type="match status" value="1"/>
</dbReference>
<keyword evidence="5 9" id="KW-0547">Nucleotide-binding</keyword>
<dbReference type="RefSeq" id="WP_130103411.1">
    <property type="nucleotide sequence ID" value="NZ_SDWW01000038.1"/>
</dbReference>
<dbReference type="Proteomes" id="UP000293764">
    <property type="component" value="Unassembled WGS sequence"/>
</dbReference>
<dbReference type="GO" id="GO:0042254">
    <property type="term" value="P:ribosome biogenesis"/>
    <property type="evidence" value="ECO:0007669"/>
    <property type="project" value="UniProtKB-UniRule"/>
</dbReference>
<dbReference type="PANTHER" id="PTHR11702:SF31">
    <property type="entry name" value="MITOCHONDRIAL RIBOSOME-ASSOCIATED GTPASE 2"/>
    <property type="match status" value="1"/>
</dbReference>
<dbReference type="GO" id="GO:0005737">
    <property type="term" value="C:cytoplasm"/>
    <property type="evidence" value="ECO:0007669"/>
    <property type="project" value="UniProtKB-SubCell"/>
</dbReference>
<name>A0A4Q5N135_9MICO</name>
<dbReference type="Pfam" id="PF01018">
    <property type="entry name" value="GTP1_OBG"/>
    <property type="match status" value="1"/>
</dbReference>